<evidence type="ECO:0000313" key="2">
    <source>
        <dbReference type="EMBL" id="MCF5110088.1"/>
    </source>
</evidence>
<dbReference type="EMBL" id="WKED01000068">
    <property type="protein sequence ID" value="MCF5110088.1"/>
    <property type="molecule type" value="Genomic_DNA"/>
</dbReference>
<feature type="region of interest" description="Disordered" evidence="1">
    <location>
        <begin position="1"/>
        <end position="20"/>
    </location>
</feature>
<keyword evidence="3" id="KW-1185">Reference proteome</keyword>
<protein>
    <submittedName>
        <fullName evidence="2">Uncharacterized protein</fullName>
    </submittedName>
</protein>
<reference evidence="2 3" key="1">
    <citation type="submission" date="2019-11" db="EMBL/GenBank/DDBJ databases">
        <title>Epiphytic Pseudomonas syringae from cherry orchards.</title>
        <authorList>
            <person name="Hulin M.T."/>
        </authorList>
    </citation>
    <scope>NUCLEOTIDE SEQUENCE [LARGE SCALE GENOMIC DNA]</scope>
    <source>
        <strain evidence="2 3">PA-6-5B</strain>
    </source>
</reference>
<dbReference type="Proteomes" id="UP000814003">
    <property type="component" value="Unassembled WGS sequence"/>
</dbReference>
<accession>A0ABS9FEZ3</accession>
<sequence length="93" mass="10088">MNDMSRLANNADQSDRGANGASPLTLVLDVQAQAALLRSQTARLAWLCATTEYESGRLWDERAAAALHLADVIDRLATVVQVTNEMSQSTSRN</sequence>
<organism evidence="2 3">
    <name type="scientific">Pseudomonas gessardii</name>
    <dbReference type="NCBI Taxonomy" id="78544"/>
    <lineage>
        <taxon>Bacteria</taxon>
        <taxon>Pseudomonadati</taxon>
        <taxon>Pseudomonadota</taxon>
        <taxon>Gammaproteobacteria</taxon>
        <taxon>Pseudomonadales</taxon>
        <taxon>Pseudomonadaceae</taxon>
        <taxon>Pseudomonas</taxon>
    </lineage>
</organism>
<evidence type="ECO:0000256" key="1">
    <source>
        <dbReference type="SAM" id="MobiDB-lite"/>
    </source>
</evidence>
<name>A0ABS9FEZ3_9PSED</name>
<dbReference type="RefSeq" id="WP_236361722.1">
    <property type="nucleotide sequence ID" value="NZ_WKED01000068.1"/>
</dbReference>
<comment type="caution">
    <text evidence="2">The sequence shown here is derived from an EMBL/GenBank/DDBJ whole genome shotgun (WGS) entry which is preliminary data.</text>
</comment>
<proteinExistence type="predicted"/>
<gene>
    <name evidence="2" type="ORF">GIW56_25070</name>
</gene>
<evidence type="ECO:0000313" key="3">
    <source>
        <dbReference type="Proteomes" id="UP000814003"/>
    </source>
</evidence>